<sequence length="165" mass="17871">MAMFAAILCISAYISIPLPLPGAPHITMLNFVILLIALLFSSGESFLIILVWLVLGILGLPVFIGGGAGIGYLMTPYGGYTLVFPLIGLLLPVLRGKTYHRFRYTIAAVAGALLIDLIGMFWLMAASHYSLETGFLTGFLPFLPLDLLKSVIAAQIVPAFRRIMK</sequence>
<dbReference type="InterPro" id="IPR003784">
    <property type="entry name" value="BioY"/>
</dbReference>
<keyword evidence="2" id="KW-0813">Transport</keyword>
<feature type="transmembrane region" description="Helical" evidence="3">
    <location>
        <begin position="22"/>
        <end position="40"/>
    </location>
</feature>
<dbReference type="Pfam" id="PF02632">
    <property type="entry name" value="BioY"/>
    <property type="match status" value="1"/>
</dbReference>
<proteinExistence type="inferred from homology"/>
<evidence type="ECO:0000256" key="1">
    <source>
        <dbReference type="ARBA" id="ARBA00010692"/>
    </source>
</evidence>
<evidence type="ECO:0000256" key="2">
    <source>
        <dbReference type="PIRNR" id="PIRNR016661"/>
    </source>
</evidence>
<dbReference type="AlphaFoldDB" id="A0A7X2PA45"/>
<dbReference type="Gene3D" id="1.10.1760.20">
    <property type="match status" value="1"/>
</dbReference>
<evidence type="ECO:0000256" key="3">
    <source>
        <dbReference type="SAM" id="Phobius"/>
    </source>
</evidence>
<protein>
    <recommendedName>
        <fullName evidence="2">Biotin transporter</fullName>
    </recommendedName>
</protein>
<dbReference type="PANTHER" id="PTHR34295">
    <property type="entry name" value="BIOTIN TRANSPORTER BIOY"/>
    <property type="match status" value="1"/>
</dbReference>
<dbReference type="EMBL" id="VUMV01000007">
    <property type="protein sequence ID" value="MST82596.1"/>
    <property type="molecule type" value="Genomic_DNA"/>
</dbReference>
<organism evidence="4 5">
    <name type="scientific">Bilifractor porci</name>
    <dbReference type="NCBI Taxonomy" id="2606636"/>
    <lineage>
        <taxon>Bacteria</taxon>
        <taxon>Bacillati</taxon>
        <taxon>Bacillota</taxon>
        <taxon>Clostridia</taxon>
        <taxon>Lachnospirales</taxon>
        <taxon>Lachnospiraceae</taxon>
        <taxon>Bilifractor</taxon>
    </lineage>
</organism>
<reference evidence="4 5" key="1">
    <citation type="submission" date="2019-08" db="EMBL/GenBank/DDBJ databases">
        <title>In-depth cultivation of the pig gut microbiome towards novel bacterial diversity and tailored functional studies.</title>
        <authorList>
            <person name="Wylensek D."/>
            <person name="Hitch T.C.A."/>
            <person name="Clavel T."/>
        </authorList>
    </citation>
    <scope>NUCLEOTIDE SEQUENCE [LARGE SCALE GENOMIC DNA]</scope>
    <source>
        <strain evidence="4 5">Oil+RF-744-WCA-WT-13</strain>
    </source>
</reference>
<dbReference type="GO" id="GO:0005886">
    <property type="term" value="C:plasma membrane"/>
    <property type="evidence" value="ECO:0007669"/>
    <property type="project" value="UniProtKB-SubCell"/>
</dbReference>
<keyword evidence="2 3" id="KW-0472">Membrane</keyword>
<comment type="similarity">
    <text evidence="1 2">Belongs to the BioY family.</text>
</comment>
<feature type="transmembrane region" description="Helical" evidence="3">
    <location>
        <begin position="77"/>
        <end position="94"/>
    </location>
</feature>
<dbReference type="PANTHER" id="PTHR34295:SF1">
    <property type="entry name" value="BIOTIN TRANSPORTER BIOY"/>
    <property type="match status" value="1"/>
</dbReference>
<comment type="subcellular location">
    <subcellularLocation>
        <location evidence="2">Cell membrane</location>
        <topology evidence="2">Multi-pass membrane protein</topology>
    </subcellularLocation>
</comment>
<comment type="caution">
    <text evidence="4">The sequence shown here is derived from an EMBL/GenBank/DDBJ whole genome shotgun (WGS) entry which is preliminary data.</text>
</comment>
<evidence type="ECO:0000313" key="4">
    <source>
        <dbReference type="EMBL" id="MST82596.1"/>
    </source>
</evidence>
<keyword evidence="5" id="KW-1185">Reference proteome</keyword>
<keyword evidence="2" id="KW-1003">Cell membrane</keyword>
<gene>
    <name evidence="4" type="ORF">FYJ60_09730</name>
</gene>
<keyword evidence="3" id="KW-0812">Transmembrane</keyword>
<dbReference type="PIRSF" id="PIRSF016661">
    <property type="entry name" value="BioY"/>
    <property type="match status" value="1"/>
</dbReference>
<keyword evidence="3" id="KW-1133">Transmembrane helix</keyword>
<dbReference type="Proteomes" id="UP000466864">
    <property type="component" value="Unassembled WGS sequence"/>
</dbReference>
<dbReference type="GO" id="GO:0015225">
    <property type="term" value="F:biotin transmembrane transporter activity"/>
    <property type="evidence" value="ECO:0007669"/>
    <property type="project" value="UniProtKB-UniRule"/>
</dbReference>
<accession>A0A7X2PA45</accession>
<evidence type="ECO:0000313" key="5">
    <source>
        <dbReference type="Proteomes" id="UP000466864"/>
    </source>
</evidence>
<feature type="transmembrane region" description="Helical" evidence="3">
    <location>
        <begin position="47"/>
        <end position="71"/>
    </location>
</feature>
<feature type="transmembrane region" description="Helical" evidence="3">
    <location>
        <begin position="139"/>
        <end position="160"/>
    </location>
</feature>
<name>A0A7X2PA45_9FIRM</name>
<feature type="transmembrane region" description="Helical" evidence="3">
    <location>
        <begin position="106"/>
        <end position="127"/>
    </location>
</feature>